<dbReference type="Proteomes" id="UP000823890">
    <property type="component" value="Unassembled WGS sequence"/>
</dbReference>
<dbReference type="AlphaFoldDB" id="A0A9D2STV5"/>
<accession>A0A9D2STV5</accession>
<reference evidence="1" key="2">
    <citation type="submission" date="2021-04" db="EMBL/GenBank/DDBJ databases">
        <authorList>
            <person name="Gilroy R."/>
        </authorList>
    </citation>
    <scope>NUCLEOTIDE SEQUENCE</scope>
    <source>
        <strain evidence="1">ChiW19-954</strain>
    </source>
</reference>
<proteinExistence type="predicted"/>
<sequence>MKTGITTNIESDNHKRKYDAQCKKVLSDKHILAYILKNVVEEVEGYTIEEIIRCIEGSPEIGSVSVLEGGPGRITEENTEDVSSEEGTLSYDIRFSIITKEQEKIKLLIDLEAQKNMNPGYRIVTRGIVYCGRMISSQINLEFTLDNYDGCKKVYSIWLCFQAPEYIGNAVSLYHIRKEDLICGIPDEKKAYDKLCVAQICLRENSDDARNEMIRLLNTVFSQSMTKEEILEQLEKEYRIPLDTGVRKEIDFMCNLSEMIEEKGRAEGRIQGRTEGRMEGEKDLGTLVRLLVRDRKMDLLEEVTLNKEMREKLYREYHITE</sequence>
<reference evidence="1" key="1">
    <citation type="journal article" date="2021" name="PeerJ">
        <title>Extensive microbial diversity within the chicken gut microbiome revealed by metagenomics and culture.</title>
        <authorList>
            <person name="Gilroy R."/>
            <person name="Ravi A."/>
            <person name="Getino M."/>
            <person name="Pursley I."/>
            <person name="Horton D.L."/>
            <person name="Alikhan N.F."/>
            <person name="Baker D."/>
            <person name="Gharbi K."/>
            <person name="Hall N."/>
            <person name="Watson M."/>
            <person name="Adriaenssens E.M."/>
            <person name="Foster-Nyarko E."/>
            <person name="Jarju S."/>
            <person name="Secka A."/>
            <person name="Antonio M."/>
            <person name="Oren A."/>
            <person name="Chaudhuri R.R."/>
            <person name="La Ragione R."/>
            <person name="Hildebrand F."/>
            <person name="Pallen M.J."/>
        </authorList>
    </citation>
    <scope>NUCLEOTIDE SEQUENCE</scope>
    <source>
        <strain evidence="1">ChiW19-954</strain>
    </source>
</reference>
<evidence type="ECO:0008006" key="3">
    <source>
        <dbReference type="Google" id="ProtNLM"/>
    </source>
</evidence>
<gene>
    <name evidence="1" type="ORF">H9758_03755</name>
</gene>
<comment type="caution">
    <text evidence="1">The sequence shown here is derived from an EMBL/GenBank/DDBJ whole genome shotgun (WGS) entry which is preliminary data.</text>
</comment>
<evidence type="ECO:0000313" key="1">
    <source>
        <dbReference type="EMBL" id="HJC33690.1"/>
    </source>
</evidence>
<organism evidence="1 2">
    <name type="scientific">Candidatus Mediterraneibacter faecipullorum</name>
    <dbReference type="NCBI Taxonomy" id="2838670"/>
    <lineage>
        <taxon>Bacteria</taxon>
        <taxon>Bacillati</taxon>
        <taxon>Bacillota</taxon>
        <taxon>Clostridia</taxon>
        <taxon>Lachnospirales</taxon>
        <taxon>Lachnospiraceae</taxon>
        <taxon>Mediterraneibacter</taxon>
    </lineage>
</organism>
<name>A0A9D2STV5_9FIRM</name>
<evidence type="ECO:0000313" key="2">
    <source>
        <dbReference type="Proteomes" id="UP000823890"/>
    </source>
</evidence>
<dbReference type="EMBL" id="DWWO01000043">
    <property type="protein sequence ID" value="HJC33690.1"/>
    <property type="molecule type" value="Genomic_DNA"/>
</dbReference>
<protein>
    <recommendedName>
        <fullName evidence="3">PD-(D/E)XK nuclease family transposase</fullName>
    </recommendedName>
</protein>